<evidence type="ECO:0000313" key="2">
    <source>
        <dbReference type="EMBL" id="OWP64245.1"/>
    </source>
</evidence>
<evidence type="ECO:0000256" key="1">
    <source>
        <dbReference type="SAM" id="SignalP"/>
    </source>
</evidence>
<evidence type="ECO:0000313" key="3">
    <source>
        <dbReference type="Proteomes" id="UP000197277"/>
    </source>
</evidence>
<dbReference type="AlphaFoldDB" id="A0A246FNB6"/>
<comment type="caution">
    <text evidence="2">The sequence shown here is derived from an EMBL/GenBank/DDBJ whole genome shotgun (WGS) entry which is preliminary data.</text>
</comment>
<organism evidence="2 3">
    <name type="scientific">Hymenobacter amundsenii</name>
    <dbReference type="NCBI Taxonomy" id="2006685"/>
    <lineage>
        <taxon>Bacteria</taxon>
        <taxon>Pseudomonadati</taxon>
        <taxon>Bacteroidota</taxon>
        <taxon>Cytophagia</taxon>
        <taxon>Cytophagales</taxon>
        <taxon>Hymenobacteraceae</taxon>
        <taxon>Hymenobacter</taxon>
    </lineage>
</organism>
<sequence length="161" mass="17352">MHKYAVAFVAATLVVTAATAQQRPALTASDYAKAEQFLSYNTQPLVDGSAGPPNWLANDRFWYRVFTARGAEFVLVDPARKTRTAAFDQARLAAALSQASGKTYEANRLPFRSFTFSPDEKTINFAAAGKTWQYAVASGLLTPAPAATPVGGGAALRVRYR</sequence>
<keyword evidence="1" id="KW-0732">Signal</keyword>
<protein>
    <recommendedName>
        <fullName evidence="4">S9 family peptidase</fullName>
    </recommendedName>
</protein>
<feature type="signal peptide" evidence="1">
    <location>
        <begin position="1"/>
        <end position="20"/>
    </location>
</feature>
<name>A0A246FNB6_9BACT</name>
<accession>A0A246FNB6</accession>
<dbReference type="RefSeq" id="WP_088463201.1">
    <property type="nucleotide sequence ID" value="NZ_NIRR01000004.1"/>
</dbReference>
<dbReference type="Proteomes" id="UP000197277">
    <property type="component" value="Unassembled WGS sequence"/>
</dbReference>
<gene>
    <name evidence="2" type="ORF">CDA63_04190</name>
</gene>
<reference evidence="2 3" key="1">
    <citation type="submission" date="2017-06" db="EMBL/GenBank/DDBJ databases">
        <title>Hymenobacter amundsenii sp. nov. isolated from regoliths in Antarctica.</title>
        <authorList>
            <person name="Sedlacek I."/>
            <person name="Kralova S."/>
            <person name="Pantucek R."/>
            <person name="Svec P."/>
            <person name="Holochova P."/>
            <person name="Stankova E."/>
            <person name="Vrbovska V."/>
            <person name="Busse H.-J."/>
        </authorList>
    </citation>
    <scope>NUCLEOTIDE SEQUENCE [LARGE SCALE GENOMIC DNA]</scope>
    <source>
        <strain evidence="2 3">CCM 8682</strain>
    </source>
</reference>
<feature type="chain" id="PRO_5012037900" description="S9 family peptidase" evidence="1">
    <location>
        <begin position="21"/>
        <end position="161"/>
    </location>
</feature>
<keyword evidence="3" id="KW-1185">Reference proteome</keyword>
<dbReference type="OrthoDB" id="885727at2"/>
<dbReference type="EMBL" id="NIRR01000004">
    <property type="protein sequence ID" value="OWP64245.1"/>
    <property type="molecule type" value="Genomic_DNA"/>
</dbReference>
<proteinExistence type="predicted"/>
<evidence type="ECO:0008006" key="4">
    <source>
        <dbReference type="Google" id="ProtNLM"/>
    </source>
</evidence>